<dbReference type="GO" id="GO:0005886">
    <property type="term" value="C:plasma membrane"/>
    <property type="evidence" value="ECO:0007669"/>
    <property type="project" value="TreeGrafter"/>
</dbReference>
<name>A0AB33Z3F3_9GAMM</name>
<dbReference type="PRINTS" id="PR00702">
    <property type="entry name" value="ACRIFLAVINRP"/>
</dbReference>
<dbReference type="Gene3D" id="3.30.70.1430">
    <property type="entry name" value="Multidrug efflux transporter AcrB pore domain"/>
    <property type="match status" value="2"/>
</dbReference>
<keyword evidence="1" id="KW-1133">Transmembrane helix</keyword>
<dbReference type="PANTHER" id="PTHR32063:SF33">
    <property type="entry name" value="RND SUPERFAMILY EFFLUX PUMP PERMEASE COMPONENT"/>
    <property type="match status" value="1"/>
</dbReference>
<feature type="transmembrane region" description="Helical" evidence="1">
    <location>
        <begin position="895"/>
        <end position="914"/>
    </location>
</feature>
<dbReference type="Pfam" id="PF00873">
    <property type="entry name" value="ACR_tran"/>
    <property type="match status" value="1"/>
</dbReference>
<dbReference type="GO" id="GO:0042910">
    <property type="term" value="F:xenobiotic transmembrane transporter activity"/>
    <property type="evidence" value="ECO:0007669"/>
    <property type="project" value="TreeGrafter"/>
</dbReference>
<sequence length="1053" mass="115733">MTEHKGIIAWFTQNPVAANLLMVSLIILGLVSMNDIRKEAFPSMEPRFITISMVYDSGDAEQAEEGIAIKIENALEALPGIKRITSTSHANGSTVQVEKETEYDLDVLFTDIKAEVDSIYNFPSDAEKPVIEKARRQQHAIWVQLYGDVEHSTLQYLGEQLERDLLAKPDIRDVNASSFIDPMISVEIDEAKLQAYGLSLSSVSEIINQESNTALTTSLRNKEKVIRLKASEQAYYAKDFADIPLITHSTGVVLTVGDIAKVTDIFADDSYKLSRYNGKNGYGIQVMMDEYGDITSMVNQAHEVVEAWHKKGLLPEGVELETWYDKSIMITERLSLLTNNALMGVALVFITLALFLNLRVAFWVAAGLPFIFFGTLYFMTGNYTDMTLNEMTTFGFIMALGIVVDDAVVIGESVYSTRKQHGDTVDNTILGTHKVAIPTLFGVLTTVATFFALSNVSGGLGTLYSQFGTVVTLCLLLSVVESKLILPAHLAHLPTKQQTRTGLAGIWNKIQTAADNGLQWFNYRVYKRLLKLTIAYRYAAIMFFIAVFIIVISLPLTGAVRVSFFPSMQGDTVTANMALYSDASFGQNEKNLLTLEQAVLEADKQLLQEKNKPGTGIGSLQILANGDQSGSLTISLDEAKPYSLDELSARWNQLAGNLEGVKSLKIRSRREMVEGFKVELKSINEDTLTAVNNAFIEKLSEINGVYAIESSLTPGEAMMRFELTPQGRAMGMDTRSLSQQLLKAFGGEVVQRYLRDKNEVKVRVRYPEKDRMNPSDVLTTQVRLADGTVVPLSVVASIIPDVQQKQVVRINGLRALTVSASVDGDLITSTELVNHLNESFAPQLERQYQDLSLYFAGEAEEQAETQSSMQSVFILALLSIFALLAIPLKSYVQPLIIMTAIPFGIVGAIIGHWSNGLMLSLLSLNGVLALSGVVVNDSLLLVSRFNTLRQEGLAIEAAVIEACTSRLRAVLLTSITTFAGLYPILGETSMQAQFLIPAAASLGYGILFATFITLLLTPALLLIYDDISGVFNRALSNQPLSKMKLPTTENNQS</sequence>
<feature type="transmembrane region" description="Helical" evidence="1">
    <location>
        <begin position="926"/>
        <end position="946"/>
    </location>
</feature>
<evidence type="ECO:0000313" key="2">
    <source>
        <dbReference type="EMBL" id="EPD13677.1"/>
    </source>
</evidence>
<dbReference type="AlphaFoldDB" id="A0AB33Z3F3"/>
<feature type="transmembrane region" description="Helical" evidence="1">
    <location>
        <begin position="16"/>
        <end position="34"/>
    </location>
</feature>
<feature type="transmembrane region" description="Helical" evidence="1">
    <location>
        <begin position="361"/>
        <end position="379"/>
    </location>
</feature>
<dbReference type="SUPFAM" id="SSF82693">
    <property type="entry name" value="Multidrug efflux transporter AcrB pore domain, PN1, PN2, PC1 and PC2 subdomains"/>
    <property type="match status" value="1"/>
</dbReference>
<dbReference type="Gene3D" id="3.30.2090.10">
    <property type="entry name" value="Multidrug efflux transporter AcrB TolC docking domain, DN and DC subdomains"/>
    <property type="match status" value="2"/>
</dbReference>
<dbReference type="EMBL" id="ASHL01000002">
    <property type="protein sequence ID" value="EPD13677.1"/>
    <property type="molecule type" value="Genomic_DNA"/>
</dbReference>
<dbReference type="SUPFAM" id="SSF82866">
    <property type="entry name" value="Multidrug efflux transporter AcrB transmembrane domain"/>
    <property type="match status" value="2"/>
</dbReference>
<feature type="transmembrane region" description="Helical" evidence="1">
    <location>
        <begin position="869"/>
        <end position="888"/>
    </location>
</feature>
<dbReference type="Gene3D" id="1.20.1640.10">
    <property type="entry name" value="Multidrug efflux transporter AcrB transmembrane domain"/>
    <property type="match status" value="2"/>
</dbReference>
<keyword evidence="1" id="KW-0812">Transmembrane</keyword>
<feature type="transmembrane region" description="Helical" evidence="1">
    <location>
        <begin position="534"/>
        <end position="556"/>
    </location>
</feature>
<feature type="transmembrane region" description="Helical" evidence="1">
    <location>
        <begin position="336"/>
        <end position="355"/>
    </location>
</feature>
<dbReference type="RefSeq" id="WP_016390043.1">
    <property type="nucleotide sequence ID" value="NZ_KE646806.1"/>
</dbReference>
<evidence type="ECO:0000313" key="3">
    <source>
        <dbReference type="Proteomes" id="UP000015462"/>
    </source>
</evidence>
<keyword evidence="1" id="KW-0472">Membrane</keyword>
<accession>A0AB33Z3F3</accession>
<dbReference type="Proteomes" id="UP000015462">
    <property type="component" value="Unassembled WGS sequence"/>
</dbReference>
<keyword evidence="3" id="KW-1185">Reference proteome</keyword>
<protein>
    <submittedName>
        <fullName evidence="2">Inner membrane efflux transporter of RND family multidrug efflux pump</fullName>
    </submittedName>
</protein>
<evidence type="ECO:0000256" key="1">
    <source>
        <dbReference type="SAM" id="Phobius"/>
    </source>
</evidence>
<proteinExistence type="predicted"/>
<gene>
    <name evidence="2" type="ORF">L196_04051</name>
</gene>
<feature type="transmembrane region" description="Helical" evidence="1">
    <location>
        <begin position="435"/>
        <end position="453"/>
    </location>
</feature>
<dbReference type="SUPFAM" id="SSF82714">
    <property type="entry name" value="Multidrug efflux transporter AcrB TolC docking domain, DN and DC subdomains"/>
    <property type="match status" value="2"/>
</dbReference>
<feature type="transmembrane region" description="Helical" evidence="1">
    <location>
        <begin position="967"/>
        <end position="985"/>
    </location>
</feature>
<reference evidence="2 3" key="1">
    <citation type="journal article" date="2013" name="Genome Announc.">
        <title>Genome Sequence of the Pyrene- and Fluoranthene-Degrading Bacterium Cycloclasticus sp. Strain PY97M.</title>
        <authorList>
            <person name="Cui Z."/>
            <person name="Xu G."/>
            <person name="Li Q."/>
            <person name="Gao W."/>
            <person name="Zheng L."/>
        </authorList>
    </citation>
    <scope>NUCLEOTIDE SEQUENCE [LARGE SCALE GENOMIC DNA]</scope>
    <source>
        <strain evidence="2 3">PY97M</strain>
    </source>
</reference>
<dbReference type="PANTHER" id="PTHR32063">
    <property type="match status" value="1"/>
</dbReference>
<feature type="transmembrane region" description="Helical" evidence="1">
    <location>
        <begin position="391"/>
        <end position="415"/>
    </location>
</feature>
<dbReference type="InterPro" id="IPR027463">
    <property type="entry name" value="AcrB_DN_DC_subdom"/>
</dbReference>
<dbReference type="InterPro" id="IPR001036">
    <property type="entry name" value="Acrflvin-R"/>
</dbReference>
<organism evidence="2 3">
    <name type="scientific">Cycloclasticus pugetii</name>
    <dbReference type="NCBI Taxonomy" id="34068"/>
    <lineage>
        <taxon>Bacteria</taxon>
        <taxon>Pseudomonadati</taxon>
        <taxon>Pseudomonadota</taxon>
        <taxon>Gammaproteobacteria</taxon>
        <taxon>Thiotrichales</taxon>
        <taxon>Piscirickettsiaceae</taxon>
        <taxon>Cycloclasticus</taxon>
    </lineage>
</organism>
<dbReference type="Gene3D" id="3.30.70.1320">
    <property type="entry name" value="Multidrug efflux transporter AcrB pore domain like"/>
    <property type="match status" value="1"/>
</dbReference>
<feature type="transmembrane region" description="Helical" evidence="1">
    <location>
        <begin position="1005"/>
        <end position="1024"/>
    </location>
</feature>
<comment type="caution">
    <text evidence="2">The sequence shown here is derived from an EMBL/GenBank/DDBJ whole genome shotgun (WGS) entry which is preliminary data.</text>
</comment>
<dbReference type="Gene3D" id="3.30.70.1440">
    <property type="entry name" value="Multidrug efflux transporter AcrB pore domain"/>
    <property type="match status" value="1"/>
</dbReference>